<proteinExistence type="predicted"/>
<organism evidence="5 6">
    <name type="scientific">Kaistia soli DSM 19436</name>
    <dbReference type="NCBI Taxonomy" id="1122133"/>
    <lineage>
        <taxon>Bacteria</taxon>
        <taxon>Pseudomonadati</taxon>
        <taxon>Pseudomonadota</taxon>
        <taxon>Alphaproteobacteria</taxon>
        <taxon>Hyphomicrobiales</taxon>
        <taxon>Kaistiaceae</taxon>
        <taxon>Kaistia</taxon>
    </lineage>
</organism>
<keyword evidence="2" id="KW-0238">DNA-binding</keyword>
<evidence type="ECO:0000256" key="2">
    <source>
        <dbReference type="ARBA" id="ARBA00023125"/>
    </source>
</evidence>
<keyword evidence="3" id="KW-0804">Transcription</keyword>
<keyword evidence="5" id="KW-0418">Kinase</keyword>
<dbReference type="GO" id="GO:0006355">
    <property type="term" value="P:regulation of DNA-templated transcription"/>
    <property type="evidence" value="ECO:0007669"/>
    <property type="project" value="InterPro"/>
</dbReference>
<keyword evidence="6" id="KW-1185">Reference proteome</keyword>
<dbReference type="Pfam" id="PF13545">
    <property type="entry name" value="HTH_Crp_2"/>
    <property type="match status" value="1"/>
</dbReference>
<dbReference type="SUPFAM" id="SSF46785">
    <property type="entry name" value="Winged helix' DNA-binding domain"/>
    <property type="match status" value="1"/>
</dbReference>
<dbReference type="GO" id="GO:0016301">
    <property type="term" value="F:kinase activity"/>
    <property type="evidence" value="ECO:0007669"/>
    <property type="project" value="UniProtKB-KW"/>
</dbReference>
<keyword evidence="5" id="KW-0808">Transferase</keyword>
<dbReference type="Gene3D" id="2.60.120.10">
    <property type="entry name" value="Jelly Rolls"/>
    <property type="match status" value="1"/>
</dbReference>
<keyword evidence="1" id="KW-0805">Transcription regulation</keyword>
<accession>A0A1M5P936</accession>
<feature type="non-terminal residue" evidence="5">
    <location>
        <position position="1"/>
    </location>
</feature>
<dbReference type="RefSeq" id="WP_073058607.1">
    <property type="nucleotide sequence ID" value="NZ_FQUP01000011.1"/>
</dbReference>
<name>A0A1M5P936_9HYPH</name>
<protein>
    <submittedName>
        <fullName evidence="5">cAMP-binding domain of CRP or a regulatory subunit of cAMP-dependent protein kinases</fullName>
    </submittedName>
</protein>
<dbReference type="Proteomes" id="UP000184485">
    <property type="component" value="Unassembled WGS sequence"/>
</dbReference>
<evidence type="ECO:0000313" key="5">
    <source>
        <dbReference type="EMBL" id="SHG98341.1"/>
    </source>
</evidence>
<dbReference type="STRING" id="1122133.SAMN02745157_0096"/>
<feature type="domain" description="HTH crp-type" evidence="4">
    <location>
        <begin position="79"/>
        <end position="153"/>
    </location>
</feature>
<sequence>TRQVLAFMMPGDSCDLHVALLAEMDHSIQTIGPALVATIERADMDAILDSHHQVAKAMYVSQLVDEGTMRAWITSMGRRTSLERVAHLMCELYLRARNIGLISEPTLTMPLSQLLIADSLGMTPVHLNRILKELRLTGAMSFQRGSLHIENPVKLVQIAGFDENYLHRRLRRAT</sequence>
<dbReference type="AlphaFoldDB" id="A0A1M5P936"/>
<dbReference type="SUPFAM" id="SSF51206">
    <property type="entry name" value="cAMP-binding domain-like"/>
    <property type="match status" value="1"/>
</dbReference>
<evidence type="ECO:0000259" key="4">
    <source>
        <dbReference type="PROSITE" id="PS51063"/>
    </source>
</evidence>
<dbReference type="InterPro" id="IPR018490">
    <property type="entry name" value="cNMP-bd_dom_sf"/>
</dbReference>
<evidence type="ECO:0000256" key="1">
    <source>
        <dbReference type="ARBA" id="ARBA00023015"/>
    </source>
</evidence>
<dbReference type="OrthoDB" id="7584044at2"/>
<dbReference type="InterPro" id="IPR012318">
    <property type="entry name" value="HTH_CRP"/>
</dbReference>
<dbReference type="GO" id="GO:0003677">
    <property type="term" value="F:DNA binding"/>
    <property type="evidence" value="ECO:0007669"/>
    <property type="project" value="UniProtKB-KW"/>
</dbReference>
<gene>
    <name evidence="5" type="ORF">SAMN02745157_0096</name>
</gene>
<reference evidence="5 6" key="1">
    <citation type="submission" date="2016-11" db="EMBL/GenBank/DDBJ databases">
        <authorList>
            <person name="Jaros S."/>
            <person name="Januszkiewicz K."/>
            <person name="Wedrychowicz H."/>
        </authorList>
    </citation>
    <scope>NUCLEOTIDE SEQUENCE [LARGE SCALE GENOMIC DNA]</scope>
    <source>
        <strain evidence="5 6">DSM 19436</strain>
    </source>
</reference>
<dbReference type="InterPro" id="IPR036390">
    <property type="entry name" value="WH_DNA-bd_sf"/>
</dbReference>
<dbReference type="PROSITE" id="PS51063">
    <property type="entry name" value="HTH_CRP_2"/>
    <property type="match status" value="1"/>
</dbReference>
<evidence type="ECO:0000313" key="6">
    <source>
        <dbReference type="Proteomes" id="UP000184485"/>
    </source>
</evidence>
<dbReference type="EMBL" id="FQUP01000011">
    <property type="protein sequence ID" value="SHG98341.1"/>
    <property type="molecule type" value="Genomic_DNA"/>
</dbReference>
<evidence type="ECO:0000256" key="3">
    <source>
        <dbReference type="ARBA" id="ARBA00023163"/>
    </source>
</evidence>
<dbReference type="InterPro" id="IPR014710">
    <property type="entry name" value="RmlC-like_jellyroll"/>
</dbReference>